<evidence type="ECO:0000256" key="5">
    <source>
        <dbReference type="SAM" id="MobiDB-lite"/>
    </source>
</evidence>
<dbReference type="SMART" id="SM00228">
    <property type="entry name" value="PDZ"/>
    <property type="match status" value="1"/>
</dbReference>
<dbReference type="Gene3D" id="2.40.10.10">
    <property type="entry name" value="Trypsin-like serine proteases"/>
    <property type="match status" value="2"/>
</dbReference>
<dbReference type="SUPFAM" id="SSF50494">
    <property type="entry name" value="Trypsin-like serine proteases"/>
    <property type="match status" value="1"/>
</dbReference>
<comment type="similarity">
    <text evidence="1">Belongs to the peptidase S1C family.</text>
</comment>
<dbReference type="PRINTS" id="PR00834">
    <property type="entry name" value="PROTEASES2C"/>
</dbReference>
<dbReference type="Proteomes" id="UP001357223">
    <property type="component" value="Chromosome"/>
</dbReference>
<feature type="region of interest" description="Disordered" evidence="5">
    <location>
        <begin position="1"/>
        <end position="23"/>
    </location>
</feature>
<protein>
    <submittedName>
        <fullName evidence="8">Trypsin-like peptidase domain-containing protein</fullName>
    </submittedName>
</protein>
<dbReference type="InterPro" id="IPR051201">
    <property type="entry name" value="Chloro_Bact_Ser_Proteases"/>
</dbReference>
<keyword evidence="6" id="KW-0472">Membrane</keyword>
<dbReference type="InterPro" id="IPR009003">
    <property type="entry name" value="Peptidase_S1_PA"/>
</dbReference>
<accession>A0ABZ2CD22</accession>
<dbReference type="InterPro" id="IPR001478">
    <property type="entry name" value="PDZ"/>
</dbReference>
<keyword evidence="3" id="KW-0378">Hydrolase</keyword>
<gene>
    <name evidence="8" type="ORF">R4Z09_17100</name>
</gene>
<dbReference type="SUPFAM" id="SSF50156">
    <property type="entry name" value="PDZ domain-like"/>
    <property type="match status" value="1"/>
</dbReference>
<evidence type="ECO:0000256" key="2">
    <source>
        <dbReference type="ARBA" id="ARBA00022670"/>
    </source>
</evidence>
<evidence type="ECO:0000259" key="7">
    <source>
        <dbReference type="PROSITE" id="PS50106"/>
    </source>
</evidence>
<keyword evidence="6" id="KW-1133">Transmembrane helix</keyword>
<name>A0ABZ2CD22_9BACI</name>
<feature type="transmembrane region" description="Helical" evidence="6">
    <location>
        <begin position="28"/>
        <end position="47"/>
    </location>
</feature>
<dbReference type="Pfam" id="PF13365">
    <property type="entry name" value="Trypsin_2"/>
    <property type="match status" value="1"/>
</dbReference>
<evidence type="ECO:0000256" key="4">
    <source>
        <dbReference type="ARBA" id="ARBA00022825"/>
    </source>
</evidence>
<keyword evidence="2" id="KW-0645">Protease</keyword>
<dbReference type="InterPro" id="IPR001940">
    <property type="entry name" value="Peptidase_S1C"/>
</dbReference>
<evidence type="ECO:0000256" key="3">
    <source>
        <dbReference type="ARBA" id="ARBA00022801"/>
    </source>
</evidence>
<dbReference type="InterPro" id="IPR043504">
    <property type="entry name" value="Peptidase_S1_PA_chymotrypsin"/>
</dbReference>
<keyword evidence="6" id="KW-0812">Transmembrane</keyword>
<keyword evidence="4" id="KW-0720">Serine protease</keyword>
<dbReference type="RefSeq" id="WP_338447958.1">
    <property type="nucleotide sequence ID" value="NZ_CP137640.1"/>
</dbReference>
<evidence type="ECO:0000313" key="8">
    <source>
        <dbReference type="EMBL" id="WVX79024.1"/>
    </source>
</evidence>
<evidence type="ECO:0000313" key="9">
    <source>
        <dbReference type="Proteomes" id="UP001357223"/>
    </source>
</evidence>
<sequence length="424" mass="44623">MDYNNHHIQSPMEKELKQQKTGKSRLKGFMNTLAGGIIGSVLTITIIPHTNYIEDMYSTVEKQVSQFSQEAVNNVSSSKAVTVQKTAASKNTASSSTSIADMVEEASKSIVGIVNMQTQVQNFRSPNGTNNSSDAVASGSGTGVIYKIDDSNAFIVTNNHVIEGAEEIEITVHGGEKTTAELIGTDPLTDIAVLKINAKYAEKALAFGDSSTLRAGDTVLAIGNPLGLDLSNTVTQGIVSAVDRTVSVPTSAGNWDLNVIQTDAAINPGNSGGALVNTSGQVIGMNSLKIAEDGVEGLGFAIPSNDLVPIINEIMEKGQVERPYIGVGLASLEEVPQMYTQNLSNNVEGGAMVTSIDPASAAAKAGLQIQDVIVSINGSKVTNPNELRKYLYSKLEVGDKVSLDVYRGIKNLTIELTLTSSGSN</sequence>
<dbReference type="Pfam" id="PF13180">
    <property type="entry name" value="PDZ_2"/>
    <property type="match status" value="1"/>
</dbReference>
<dbReference type="PANTHER" id="PTHR43343">
    <property type="entry name" value="PEPTIDASE S12"/>
    <property type="match status" value="1"/>
</dbReference>
<organism evidence="8 9">
    <name type="scientific">Niallia oryzisoli</name>
    <dbReference type="NCBI Taxonomy" id="1737571"/>
    <lineage>
        <taxon>Bacteria</taxon>
        <taxon>Bacillati</taxon>
        <taxon>Bacillota</taxon>
        <taxon>Bacilli</taxon>
        <taxon>Bacillales</taxon>
        <taxon>Bacillaceae</taxon>
        <taxon>Niallia</taxon>
    </lineage>
</organism>
<evidence type="ECO:0000256" key="1">
    <source>
        <dbReference type="ARBA" id="ARBA00010541"/>
    </source>
</evidence>
<dbReference type="PROSITE" id="PS50106">
    <property type="entry name" value="PDZ"/>
    <property type="match status" value="1"/>
</dbReference>
<dbReference type="PANTHER" id="PTHR43343:SF3">
    <property type="entry name" value="PROTEASE DO-LIKE 8, CHLOROPLASTIC"/>
    <property type="match status" value="1"/>
</dbReference>
<evidence type="ECO:0000256" key="6">
    <source>
        <dbReference type="SAM" id="Phobius"/>
    </source>
</evidence>
<keyword evidence="9" id="KW-1185">Reference proteome</keyword>
<dbReference type="EMBL" id="CP137640">
    <property type="protein sequence ID" value="WVX79024.1"/>
    <property type="molecule type" value="Genomic_DNA"/>
</dbReference>
<dbReference type="InterPro" id="IPR036034">
    <property type="entry name" value="PDZ_sf"/>
</dbReference>
<dbReference type="Gene3D" id="2.30.42.10">
    <property type="match status" value="1"/>
</dbReference>
<proteinExistence type="inferred from homology"/>
<reference evidence="8 9" key="1">
    <citation type="submission" date="2023-10" db="EMBL/GenBank/DDBJ databases">
        <title>Niallia locisalis sp.nov. isolated from a salt pond sample.</title>
        <authorList>
            <person name="Li X.-J."/>
            <person name="Dong L."/>
        </authorList>
    </citation>
    <scope>NUCLEOTIDE SEQUENCE [LARGE SCALE GENOMIC DNA]</scope>
    <source>
        <strain evidence="8 9">DSM 29761</strain>
    </source>
</reference>
<feature type="domain" description="PDZ" evidence="7">
    <location>
        <begin position="329"/>
        <end position="383"/>
    </location>
</feature>